<dbReference type="PROSITE" id="PS50012">
    <property type="entry name" value="RCC1_3"/>
    <property type="match status" value="2"/>
</dbReference>
<dbReference type="EMBL" id="VDFR01000134">
    <property type="protein sequence ID" value="TNC36549.1"/>
    <property type="molecule type" value="Genomic_DNA"/>
</dbReference>
<dbReference type="SUPFAM" id="SSF50985">
    <property type="entry name" value="RCC1/BLIP-II"/>
    <property type="match status" value="1"/>
</dbReference>
<dbReference type="GO" id="GO:0005737">
    <property type="term" value="C:cytoplasm"/>
    <property type="evidence" value="ECO:0007669"/>
    <property type="project" value="TreeGrafter"/>
</dbReference>
<reference evidence="3 4" key="1">
    <citation type="submission" date="2019-05" db="EMBL/GenBank/DDBJ databases">
        <title>Mumia sp. nov., isolated from the intestinal contents of plateau pika (Ochotona curzoniae) in the Qinghai-Tibet plateau of China.</title>
        <authorList>
            <person name="Tian Z."/>
        </authorList>
    </citation>
    <scope>NUCLEOTIDE SEQUENCE [LARGE SCALE GENOMIC DNA]</scope>
    <source>
        <strain evidence="4">527</strain>
        <strain evidence="3">Z527</strain>
    </source>
</reference>
<dbReference type="RefSeq" id="WP_139106542.1">
    <property type="nucleotide sequence ID" value="NZ_VDFR01000095.1"/>
</dbReference>
<dbReference type="EMBL" id="VDFR01000095">
    <property type="protein sequence ID" value="TNC42502.1"/>
    <property type="molecule type" value="Genomic_DNA"/>
</dbReference>
<dbReference type="InterPro" id="IPR000408">
    <property type="entry name" value="Reg_chr_condens"/>
</dbReference>
<protein>
    <recommendedName>
        <fullName evidence="1">Bacterial Ig-like domain-containing protein</fullName>
    </recommendedName>
</protein>
<dbReference type="Proteomes" id="UP000306740">
    <property type="component" value="Unassembled WGS sequence"/>
</dbReference>
<evidence type="ECO:0000259" key="1">
    <source>
        <dbReference type="Pfam" id="PF16640"/>
    </source>
</evidence>
<dbReference type="Pfam" id="PF13540">
    <property type="entry name" value="RCC1_2"/>
    <property type="match status" value="2"/>
</dbReference>
<dbReference type="Gene3D" id="2.60.40.2700">
    <property type="match status" value="1"/>
</dbReference>
<dbReference type="InterPro" id="IPR032109">
    <property type="entry name" value="Big_3_5"/>
</dbReference>
<proteinExistence type="predicted"/>
<gene>
    <name evidence="3" type="ORF">FHE65_20985</name>
    <name evidence="2" type="ORF">FHE65_25920</name>
</gene>
<evidence type="ECO:0000313" key="4">
    <source>
        <dbReference type="Proteomes" id="UP000306740"/>
    </source>
</evidence>
<dbReference type="PANTHER" id="PTHR45982:SF1">
    <property type="entry name" value="REGULATOR OF CHROMOSOME CONDENSATION"/>
    <property type="match status" value="1"/>
</dbReference>
<dbReference type="AlphaFoldDB" id="A0A5C4MK67"/>
<evidence type="ECO:0000313" key="2">
    <source>
        <dbReference type="EMBL" id="TNC36549.1"/>
    </source>
</evidence>
<dbReference type="Pfam" id="PF16640">
    <property type="entry name" value="Big_3_5"/>
    <property type="match status" value="2"/>
</dbReference>
<dbReference type="InterPro" id="IPR013783">
    <property type="entry name" value="Ig-like_fold"/>
</dbReference>
<dbReference type="GO" id="GO:0005975">
    <property type="term" value="P:carbohydrate metabolic process"/>
    <property type="evidence" value="ECO:0007669"/>
    <property type="project" value="UniProtKB-ARBA"/>
</dbReference>
<dbReference type="InterPro" id="IPR009091">
    <property type="entry name" value="RCC1/BLIP-II"/>
</dbReference>
<dbReference type="Gene3D" id="2.130.10.30">
    <property type="entry name" value="Regulator of chromosome condensation 1/beta-lactamase-inhibitor protein II"/>
    <property type="match status" value="2"/>
</dbReference>
<dbReference type="PANTHER" id="PTHR45982">
    <property type="entry name" value="REGULATOR OF CHROMOSOME CONDENSATION"/>
    <property type="match status" value="1"/>
</dbReference>
<dbReference type="OrthoDB" id="904022at2"/>
<feature type="domain" description="Bacterial Ig-like" evidence="1">
    <location>
        <begin position="541"/>
        <end position="611"/>
    </location>
</feature>
<accession>A0A5C4MK67</accession>
<dbReference type="InterPro" id="IPR051553">
    <property type="entry name" value="Ran_GTPase-activating"/>
</dbReference>
<evidence type="ECO:0000313" key="3">
    <source>
        <dbReference type="EMBL" id="TNC42502.1"/>
    </source>
</evidence>
<comment type="caution">
    <text evidence="3">The sequence shown here is derived from an EMBL/GenBank/DDBJ whole genome shotgun (WGS) entry which is preliminary data.</text>
</comment>
<dbReference type="GO" id="GO:0005085">
    <property type="term" value="F:guanyl-nucleotide exchange factor activity"/>
    <property type="evidence" value="ECO:0007669"/>
    <property type="project" value="TreeGrafter"/>
</dbReference>
<organism evidence="3 4">
    <name type="scientific">Mumia zhuanghuii</name>
    <dbReference type="NCBI Taxonomy" id="2585211"/>
    <lineage>
        <taxon>Bacteria</taxon>
        <taxon>Bacillati</taxon>
        <taxon>Actinomycetota</taxon>
        <taxon>Actinomycetes</taxon>
        <taxon>Propionibacteriales</taxon>
        <taxon>Nocardioidaceae</taxon>
        <taxon>Mumia</taxon>
    </lineage>
</organism>
<feature type="domain" description="Bacterial Ig-like" evidence="1">
    <location>
        <begin position="439"/>
        <end position="517"/>
    </location>
</feature>
<sequence length="617" mass="61960">MERVPAISLGRARGRLTRAIGAAGLTTGLTLAGLAAPAEAVTPVPLADAGSIVAWGDPSMAPAMTVPAAVRDTAFSAVEGGAANFTIALTANSRVLAWGEHQFGATKVPTSLASTKVKAIAASSNNAGAVTQAGTVVVWGLKASVGGPHQVPAGLSGVVDLALGDDHGVAVKSDGTVVAWGTNRSGALDVPAGLSGVKKVEAGPAHSYALRSDGTVVAWGRNDKGQLALPPELTLPGNVKDVAALSMGGLALLADGTVRSWGTTTGDPTIPASLEGRTVVAIAANGVENVALDSEGRLTRWGDNFPGSGPALSAIPKELDGAPISAVASGGLFNIALVRDLKVGTAPAVSGTVKVGQTLTGIPGAFSGSPDSVTSQWLVNGAPVAGATGTTFALTAAHLGKRISYRSTATKGAITKTSTSAQTAAVASNKTTPVVGVSAPASTYGRTVNATITVNAGATGTVPLTLDGRTLGTKTLAGGRTAYALPRTTNPGRHTLRAVYNGNTTHNATTRTATWTVAKTRPGTVKTKITKKPSRKKKGKATVTIARPAGLAAPGGKVTITLKKGKKTLRAKGAVRNGKATVTLPKTAKGTWKITTTYSGDTRYLPAKAKTLKHKSR</sequence>
<dbReference type="Gene3D" id="2.60.40.10">
    <property type="entry name" value="Immunoglobulins"/>
    <property type="match status" value="2"/>
</dbReference>
<name>A0A5C4MK67_9ACTN</name>